<dbReference type="AlphaFoldDB" id="A0A2J7YPH7"/>
<reference evidence="1 2" key="1">
    <citation type="submission" date="2015-09" db="EMBL/GenBank/DDBJ databases">
        <title>Genome sequence, genome mining and natural product profiling of a biocontrol bacterium Streptomyces malaysiensis F913.</title>
        <authorList>
            <person name="Xu Y."/>
            <person name="Wei J."/>
            <person name="Xie J."/>
            <person name="Li T."/>
            <person name="Zhou Z."/>
        </authorList>
    </citation>
    <scope>NUCLEOTIDE SEQUENCE [LARGE SCALE GENOMIC DNA]</scope>
    <source>
        <strain evidence="1 2">F913</strain>
    </source>
</reference>
<evidence type="ECO:0000313" key="1">
    <source>
        <dbReference type="EMBL" id="PNG89916.1"/>
    </source>
</evidence>
<dbReference type="Gene3D" id="3.40.50.720">
    <property type="entry name" value="NAD(P)-binding Rossmann-like Domain"/>
    <property type="match status" value="1"/>
</dbReference>
<organism evidence="1 2">
    <name type="scientific">Streptomyces malaysiensis</name>
    <dbReference type="NCBI Taxonomy" id="92644"/>
    <lineage>
        <taxon>Bacteria</taxon>
        <taxon>Bacillati</taxon>
        <taxon>Actinomycetota</taxon>
        <taxon>Actinomycetes</taxon>
        <taxon>Kitasatosporales</taxon>
        <taxon>Streptomycetaceae</taxon>
        <taxon>Streptomyces</taxon>
        <taxon>Streptomyces violaceusniger group</taxon>
    </lineage>
</organism>
<dbReference type="GO" id="GO:0005737">
    <property type="term" value="C:cytoplasm"/>
    <property type="evidence" value="ECO:0007669"/>
    <property type="project" value="TreeGrafter"/>
</dbReference>
<dbReference type="Proteomes" id="UP000236520">
    <property type="component" value="Unassembled WGS sequence"/>
</dbReference>
<sequence>MQTRILCQRDIKRILSVVGRDVLMDRLISELHSAFARLGRGEVGGPPPRTGFTRDGNVPGVIEFMPHRAAGAGVTMKTVSYSPRNPERLHLPTIVGTLTRFDDDSGSLVALADAGAITAMRTGAVAAIATRLFARPGSTTLALVGAGAQAVTQAHALSRILPLERILVSDIKPEHAASFAGRAGFLGLPVEVTDAATATASADVLCTVTSVPAGGGPVVPAAPRLQHLHINAVGADEPGKFELPRALLDEAFICVDHPGQARAEGEFQQLPDRELGPSLAELCAAPETAVAYWKNLSVLDSTGSAFADHIAFDVLLGFADELGLGQKMAIESTPEDVLDPYSLQG</sequence>
<dbReference type="Pfam" id="PF02423">
    <property type="entry name" value="OCD_Mu_crystall"/>
    <property type="match status" value="1"/>
</dbReference>
<dbReference type="SUPFAM" id="SSF51735">
    <property type="entry name" value="NAD(P)-binding Rossmann-fold domains"/>
    <property type="match status" value="1"/>
</dbReference>
<dbReference type="PANTHER" id="PTHR13812">
    <property type="entry name" value="KETIMINE REDUCTASE MU-CRYSTALLIN"/>
    <property type="match status" value="1"/>
</dbReference>
<gene>
    <name evidence="1" type="ORF">SMF913_25381</name>
</gene>
<name>A0A2J7YPH7_STRMQ</name>
<evidence type="ECO:0000313" key="2">
    <source>
        <dbReference type="Proteomes" id="UP000236520"/>
    </source>
</evidence>
<protein>
    <submittedName>
        <fullName evidence="1">L-lysine cyclodeaminase</fullName>
    </submittedName>
</protein>
<dbReference type="EMBL" id="LJIW01000002">
    <property type="protein sequence ID" value="PNG89916.1"/>
    <property type="molecule type" value="Genomic_DNA"/>
</dbReference>
<comment type="caution">
    <text evidence="1">The sequence shown here is derived from an EMBL/GenBank/DDBJ whole genome shotgun (WGS) entry which is preliminary data.</text>
</comment>
<dbReference type="Gene3D" id="3.30.1780.10">
    <property type="entry name" value="ornithine cyclodeaminase, domain 1"/>
    <property type="match status" value="1"/>
</dbReference>
<dbReference type="InterPro" id="IPR003462">
    <property type="entry name" value="ODC_Mu_crystall"/>
</dbReference>
<dbReference type="InterPro" id="IPR023401">
    <property type="entry name" value="ODC_N"/>
</dbReference>
<dbReference type="PANTHER" id="PTHR13812:SF19">
    <property type="entry name" value="KETIMINE REDUCTASE MU-CRYSTALLIN"/>
    <property type="match status" value="1"/>
</dbReference>
<proteinExistence type="predicted"/>
<keyword evidence="2" id="KW-1185">Reference proteome</keyword>
<dbReference type="InterPro" id="IPR036291">
    <property type="entry name" value="NAD(P)-bd_dom_sf"/>
</dbReference>
<accession>A0A2J7YPH7</accession>
<dbReference type="PIRSF" id="PIRSF001439">
    <property type="entry name" value="CryM"/>
    <property type="match status" value="1"/>
</dbReference>
<dbReference type="RefSeq" id="WP_102935863.1">
    <property type="nucleotide sequence ID" value="NZ_LJIW01000002.1"/>
</dbReference>